<dbReference type="CDD" id="cd06223">
    <property type="entry name" value="PRTases_typeI"/>
    <property type="match status" value="1"/>
</dbReference>
<organism evidence="15 16">
    <name type="scientific">Vitrella brassicaformis (strain CCMP3155)</name>
    <dbReference type="NCBI Taxonomy" id="1169540"/>
    <lineage>
        <taxon>Eukaryota</taxon>
        <taxon>Sar</taxon>
        <taxon>Alveolata</taxon>
        <taxon>Colpodellida</taxon>
        <taxon>Vitrellaceae</taxon>
        <taxon>Vitrella</taxon>
    </lineage>
</organism>
<evidence type="ECO:0000256" key="12">
    <source>
        <dbReference type="ARBA" id="ARBA00022842"/>
    </source>
</evidence>
<evidence type="ECO:0000256" key="10">
    <source>
        <dbReference type="ARBA" id="ARBA00022726"/>
    </source>
</evidence>
<dbReference type="OrthoDB" id="9449045at2759"/>
<evidence type="ECO:0000313" key="15">
    <source>
        <dbReference type="EMBL" id="CEL95622.1"/>
    </source>
</evidence>
<evidence type="ECO:0000256" key="5">
    <source>
        <dbReference type="ARBA" id="ARBA00011895"/>
    </source>
</evidence>
<keyword evidence="9 13" id="KW-0479">Metal-binding</keyword>
<dbReference type="GO" id="GO:0032263">
    <property type="term" value="P:GMP salvage"/>
    <property type="evidence" value="ECO:0007669"/>
    <property type="project" value="TreeGrafter"/>
</dbReference>
<comment type="cofactor">
    <cofactor evidence="1 13">
        <name>Mg(2+)</name>
        <dbReference type="ChEBI" id="CHEBI:18420"/>
    </cofactor>
</comment>
<dbReference type="Pfam" id="PF00156">
    <property type="entry name" value="Pribosyltran"/>
    <property type="match status" value="1"/>
</dbReference>
<reference evidence="15 16" key="1">
    <citation type="submission" date="2014-11" db="EMBL/GenBank/DDBJ databases">
        <authorList>
            <person name="Zhu J."/>
            <person name="Qi W."/>
            <person name="Song R."/>
        </authorList>
    </citation>
    <scope>NUCLEOTIDE SEQUENCE [LARGE SCALE GENOMIC DNA]</scope>
</reference>
<keyword evidence="10 13" id="KW-0660">Purine salvage</keyword>
<dbReference type="PANTHER" id="PTHR43340:SF1">
    <property type="entry name" value="HYPOXANTHINE PHOSPHORIBOSYLTRANSFERASE"/>
    <property type="match status" value="1"/>
</dbReference>
<accession>A0A0G4EIB6</accession>
<dbReference type="GO" id="GO:0046100">
    <property type="term" value="P:hypoxanthine metabolic process"/>
    <property type="evidence" value="ECO:0007669"/>
    <property type="project" value="TreeGrafter"/>
</dbReference>
<keyword evidence="7 13" id="KW-0328">Glycosyltransferase</keyword>
<dbReference type="GO" id="GO:0004422">
    <property type="term" value="F:hypoxanthine phosphoribosyltransferase activity"/>
    <property type="evidence" value="ECO:0007669"/>
    <property type="project" value="InterPro"/>
</dbReference>
<evidence type="ECO:0000256" key="13">
    <source>
        <dbReference type="RuleBase" id="RU364099"/>
    </source>
</evidence>
<evidence type="ECO:0000256" key="6">
    <source>
        <dbReference type="ARBA" id="ARBA00022490"/>
    </source>
</evidence>
<keyword evidence="8 13" id="KW-0808">Transferase</keyword>
<sequence>MSSIERWESPDTKHADIEEILYSQDVLKKRIAELGRELSEAYEGQLPLFAGVLTGAFVFFGDLVRAITIPIEVDFVAAHSYGHGMESSGKLDIKKDFRIDPKGREVVLVEDIVDTGLTLNVLSKHIMDRGAKSVSICTLLDKRARRAAPVPNLKFIGFDCPDQFVVGYGIDWAERYRYLPYVGYLRPSVYSKAISEQEPAQDRFREEKTGCRNGC</sequence>
<dbReference type="Proteomes" id="UP000041254">
    <property type="component" value="Unassembled WGS sequence"/>
</dbReference>
<evidence type="ECO:0000256" key="1">
    <source>
        <dbReference type="ARBA" id="ARBA00001946"/>
    </source>
</evidence>
<dbReference type="OMA" id="VIFMEDI"/>
<evidence type="ECO:0000256" key="2">
    <source>
        <dbReference type="ARBA" id="ARBA00004496"/>
    </source>
</evidence>
<dbReference type="SUPFAM" id="SSF53271">
    <property type="entry name" value="PRTase-like"/>
    <property type="match status" value="1"/>
</dbReference>
<evidence type="ECO:0000256" key="4">
    <source>
        <dbReference type="ARBA" id="ARBA00008391"/>
    </source>
</evidence>
<dbReference type="PhylomeDB" id="A0A0G4EIB6"/>
<comment type="similarity">
    <text evidence="4 13">Belongs to the purine/pyrimidine phosphoribosyltransferase family.</text>
</comment>
<dbReference type="Gene3D" id="3.40.50.2020">
    <property type="match status" value="1"/>
</dbReference>
<comment type="subcellular location">
    <subcellularLocation>
        <location evidence="2 13">Cytoplasm</location>
    </subcellularLocation>
</comment>
<evidence type="ECO:0000256" key="7">
    <source>
        <dbReference type="ARBA" id="ARBA00022676"/>
    </source>
</evidence>
<feature type="domain" description="Phosphoribosyltransferase" evidence="14">
    <location>
        <begin position="23"/>
        <end position="170"/>
    </location>
</feature>
<keyword evidence="12 13" id="KW-0460">Magnesium</keyword>
<dbReference type="InterPro" id="IPR005904">
    <property type="entry name" value="Hxn_phspho_trans"/>
</dbReference>
<keyword evidence="6 13" id="KW-0963">Cytoplasm</keyword>
<dbReference type="NCBIfam" id="TIGR01203">
    <property type="entry name" value="HGPRTase"/>
    <property type="match status" value="1"/>
</dbReference>
<dbReference type="GO" id="GO:0006166">
    <property type="term" value="P:purine ribonucleoside salvage"/>
    <property type="evidence" value="ECO:0007669"/>
    <property type="project" value="UniProtKB-KW"/>
</dbReference>
<dbReference type="FunFam" id="3.40.50.2020:FF:000006">
    <property type="entry name" value="Hypoxanthine phosphoribosyltransferase"/>
    <property type="match status" value="1"/>
</dbReference>
<dbReference type="EMBL" id="CDMY01000234">
    <property type="protein sequence ID" value="CEL95622.1"/>
    <property type="molecule type" value="Genomic_DNA"/>
</dbReference>
<dbReference type="InParanoid" id="A0A0G4EIB6"/>
<dbReference type="GO" id="GO:0000166">
    <property type="term" value="F:nucleotide binding"/>
    <property type="evidence" value="ECO:0007669"/>
    <property type="project" value="UniProtKB-KW"/>
</dbReference>
<dbReference type="UniPathway" id="UPA00591">
    <property type="reaction ID" value="UER00648"/>
</dbReference>
<evidence type="ECO:0000256" key="3">
    <source>
        <dbReference type="ARBA" id="ARBA00004669"/>
    </source>
</evidence>
<evidence type="ECO:0000256" key="11">
    <source>
        <dbReference type="ARBA" id="ARBA00022741"/>
    </source>
</evidence>
<dbReference type="InterPro" id="IPR050408">
    <property type="entry name" value="HGPRT"/>
</dbReference>
<dbReference type="GO" id="GO:0006178">
    <property type="term" value="P:guanine salvage"/>
    <property type="evidence" value="ECO:0007669"/>
    <property type="project" value="TreeGrafter"/>
</dbReference>
<name>A0A0G4EIB6_VITBC</name>
<dbReference type="AlphaFoldDB" id="A0A0G4EIB6"/>
<dbReference type="GO" id="GO:0005829">
    <property type="term" value="C:cytosol"/>
    <property type="evidence" value="ECO:0007669"/>
    <property type="project" value="TreeGrafter"/>
</dbReference>
<dbReference type="GO" id="GO:0000287">
    <property type="term" value="F:magnesium ion binding"/>
    <property type="evidence" value="ECO:0007669"/>
    <property type="project" value="TreeGrafter"/>
</dbReference>
<proteinExistence type="inferred from homology"/>
<keyword evidence="16" id="KW-1185">Reference proteome</keyword>
<dbReference type="GO" id="GO:0032264">
    <property type="term" value="P:IMP salvage"/>
    <property type="evidence" value="ECO:0007669"/>
    <property type="project" value="UniProtKB-UniPathway"/>
</dbReference>
<dbReference type="VEuPathDB" id="CryptoDB:Vbra_4951"/>
<dbReference type="STRING" id="1169540.A0A0G4EIB6"/>
<comment type="catalytic activity">
    <reaction evidence="13">
        <text>IMP + diphosphate = hypoxanthine + 5-phospho-alpha-D-ribose 1-diphosphate</text>
        <dbReference type="Rhea" id="RHEA:17973"/>
        <dbReference type="ChEBI" id="CHEBI:17368"/>
        <dbReference type="ChEBI" id="CHEBI:33019"/>
        <dbReference type="ChEBI" id="CHEBI:58017"/>
        <dbReference type="ChEBI" id="CHEBI:58053"/>
        <dbReference type="EC" id="2.4.2.8"/>
    </reaction>
</comment>
<protein>
    <recommendedName>
        <fullName evidence="5 13">Hypoxanthine phosphoribosyltransferase</fullName>
        <ecNumber evidence="5 13">2.4.2.8</ecNumber>
    </recommendedName>
</protein>
<keyword evidence="11 13" id="KW-0547">Nucleotide-binding</keyword>
<evidence type="ECO:0000256" key="8">
    <source>
        <dbReference type="ARBA" id="ARBA00022679"/>
    </source>
</evidence>
<evidence type="ECO:0000313" key="16">
    <source>
        <dbReference type="Proteomes" id="UP000041254"/>
    </source>
</evidence>
<dbReference type="InterPro" id="IPR029057">
    <property type="entry name" value="PRTase-like"/>
</dbReference>
<evidence type="ECO:0000259" key="14">
    <source>
        <dbReference type="Pfam" id="PF00156"/>
    </source>
</evidence>
<evidence type="ECO:0000256" key="9">
    <source>
        <dbReference type="ARBA" id="ARBA00022723"/>
    </source>
</evidence>
<dbReference type="EC" id="2.4.2.8" evidence="5 13"/>
<dbReference type="PANTHER" id="PTHR43340">
    <property type="entry name" value="HYPOXANTHINE-GUANINE PHOSPHORIBOSYLTRANSFERASE"/>
    <property type="match status" value="1"/>
</dbReference>
<comment type="pathway">
    <text evidence="3 13">Purine metabolism; IMP biosynthesis via salvage pathway; IMP from hypoxanthine: step 1/1.</text>
</comment>
<dbReference type="InterPro" id="IPR000836">
    <property type="entry name" value="PRTase_dom"/>
</dbReference>
<gene>
    <name evidence="15" type="ORF">Vbra_4951</name>
</gene>